<evidence type="ECO:0000313" key="2">
    <source>
        <dbReference type="Proteomes" id="UP001379945"/>
    </source>
</evidence>
<reference evidence="1 2" key="1">
    <citation type="submission" date="2024-04" db="EMBL/GenBank/DDBJ databases">
        <title>Novel species of the genus Ideonella isolated from streams.</title>
        <authorList>
            <person name="Lu H."/>
        </authorList>
    </citation>
    <scope>NUCLEOTIDE SEQUENCE [LARGE SCALE GENOMIC DNA]</scope>
    <source>
        <strain evidence="1 2">LYT19W</strain>
    </source>
</reference>
<dbReference type="RefSeq" id="WP_341399542.1">
    <property type="nucleotide sequence ID" value="NZ_JBBUTI010000008.1"/>
</dbReference>
<name>A0ABU9C640_9BURK</name>
<dbReference type="Proteomes" id="UP001379945">
    <property type="component" value="Unassembled WGS sequence"/>
</dbReference>
<proteinExistence type="predicted"/>
<comment type="caution">
    <text evidence="1">The sequence shown here is derived from an EMBL/GenBank/DDBJ whole genome shotgun (WGS) entry which is preliminary data.</text>
</comment>
<keyword evidence="2" id="KW-1185">Reference proteome</keyword>
<protein>
    <recommendedName>
        <fullName evidence="3">Phasin domain-containing protein</fullName>
    </recommendedName>
</protein>
<sequence>MSITEMVESLQAAGEVVNRGVLSNAERVLKAQALVLNTVFSETARRAALNIGTHIGAMETYMRLALMAQSQSRATFETPAAIKNPPIVFARQANINNGGSSK</sequence>
<organism evidence="1 2">
    <name type="scientific">Ideonella margarita</name>
    <dbReference type="NCBI Taxonomy" id="2984191"/>
    <lineage>
        <taxon>Bacteria</taxon>
        <taxon>Pseudomonadati</taxon>
        <taxon>Pseudomonadota</taxon>
        <taxon>Betaproteobacteria</taxon>
        <taxon>Burkholderiales</taxon>
        <taxon>Sphaerotilaceae</taxon>
        <taxon>Ideonella</taxon>
    </lineage>
</organism>
<evidence type="ECO:0008006" key="3">
    <source>
        <dbReference type="Google" id="ProtNLM"/>
    </source>
</evidence>
<accession>A0ABU9C640</accession>
<evidence type="ECO:0000313" key="1">
    <source>
        <dbReference type="EMBL" id="MEK8047238.1"/>
    </source>
</evidence>
<gene>
    <name evidence="1" type="ORF">AACH00_12830</name>
</gene>
<dbReference type="EMBL" id="JBBUTI010000008">
    <property type="protein sequence ID" value="MEK8047238.1"/>
    <property type="molecule type" value="Genomic_DNA"/>
</dbReference>